<evidence type="ECO:0000313" key="6">
    <source>
        <dbReference type="Proteomes" id="UP001152888"/>
    </source>
</evidence>
<dbReference type="InterPro" id="IPR008494">
    <property type="entry name" value="DUF776"/>
</dbReference>
<comment type="caution">
    <text evidence="5">The sequence shown here is derived from an EMBL/GenBank/DDBJ whole genome shotgun (WGS) entry which is preliminary data.</text>
</comment>
<evidence type="ECO:0000256" key="2">
    <source>
        <dbReference type="ARBA" id="ARBA00022553"/>
    </source>
</evidence>
<feature type="non-terminal residue" evidence="5">
    <location>
        <position position="266"/>
    </location>
</feature>
<proteinExistence type="predicted"/>
<evidence type="ECO:0000256" key="4">
    <source>
        <dbReference type="ARBA" id="ARBA00031405"/>
    </source>
</evidence>
<organism evidence="5 6">
    <name type="scientific">Acanthoscelides obtectus</name>
    <name type="common">Bean weevil</name>
    <name type="synonym">Bruchus obtectus</name>
    <dbReference type="NCBI Taxonomy" id="200917"/>
    <lineage>
        <taxon>Eukaryota</taxon>
        <taxon>Metazoa</taxon>
        <taxon>Ecdysozoa</taxon>
        <taxon>Arthropoda</taxon>
        <taxon>Hexapoda</taxon>
        <taxon>Insecta</taxon>
        <taxon>Pterygota</taxon>
        <taxon>Neoptera</taxon>
        <taxon>Endopterygota</taxon>
        <taxon>Coleoptera</taxon>
        <taxon>Polyphaga</taxon>
        <taxon>Cucujiformia</taxon>
        <taxon>Chrysomeloidea</taxon>
        <taxon>Chrysomelidae</taxon>
        <taxon>Bruchinae</taxon>
        <taxon>Bruchini</taxon>
        <taxon>Acanthoscelides</taxon>
    </lineage>
</organism>
<keyword evidence="6" id="KW-1185">Reference proteome</keyword>
<dbReference type="PANTHER" id="PTHR31383">
    <property type="entry name" value="OXIDATIVE STRESS-RESPONSE SERINE-RICH PROTEIN 1"/>
    <property type="match status" value="1"/>
</dbReference>
<dbReference type="PANTHER" id="PTHR31383:SF2">
    <property type="entry name" value="OXIDATIVE STRESS-RESPONSIVE SERINE-RICH PROTEIN 1"/>
    <property type="match status" value="1"/>
</dbReference>
<dbReference type="AlphaFoldDB" id="A0A9P0M995"/>
<dbReference type="EMBL" id="CAKOFQ010008449">
    <property type="protein sequence ID" value="CAH2014221.1"/>
    <property type="molecule type" value="Genomic_DNA"/>
</dbReference>
<accession>A0A9P0M995</accession>
<sequence length="266" mass="30200">AAITREDANLLNCLEKLELDVECATKVASKEPQCRNPFLGRRRSKSLSSINLSTVCDHPKKNQNIKHTISFKRPTKKILREPVLKFLKCTQKMCGTKAQLKKIHKERDKQFGQCASHLEQNFRSIINACEQLSIENSYMDLNKFRSPSFLTAQQQDDARVVRHENTNTNMGSCSHQARLNINPPCDVTIDELASYFETFVHIPKKMSSMAEMIIPIFSETSMMYVINTMGPNMDICEIPIRTGAIASMAYHLCIPQAGIYTVNKIL</sequence>
<evidence type="ECO:0000256" key="1">
    <source>
        <dbReference type="ARBA" id="ARBA00015005"/>
    </source>
</evidence>
<evidence type="ECO:0000256" key="3">
    <source>
        <dbReference type="ARBA" id="ARBA00029721"/>
    </source>
</evidence>
<evidence type="ECO:0000313" key="5">
    <source>
        <dbReference type="EMBL" id="CAH2014221.1"/>
    </source>
</evidence>
<protein>
    <recommendedName>
        <fullName evidence="1">Oxidative stress-responsive serine-rich protein 1</fullName>
    </recommendedName>
    <alternativeName>
        <fullName evidence="4">Oxidative stress-responsive protein 1</fullName>
    </alternativeName>
    <alternativeName>
        <fullName evidence="3">Peroxide-inducible transcript 1 protein</fullName>
    </alternativeName>
</protein>
<dbReference type="GO" id="GO:0070301">
    <property type="term" value="P:cellular response to hydrogen peroxide"/>
    <property type="evidence" value="ECO:0007669"/>
    <property type="project" value="TreeGrafter"/>
</dbReference>
<gene>
    <name evidence="5" type="ORF">ACAOBT_LOCUS33967</name>
</gene>
<dbReference type="OrthoDB" id="10045817at2759"/>
<keyword evidence="2" id="KW-0597">Phosphoprotein</keyword>
<name>A0A9P0M995_ACAOB</name>
<reference evidence="5" key="1">
    <citation type="submission" date="2022-03" db="EMBL/GenBank/DDBJ databases">
        <authorList>
            <person name="Sayadi A."/>
        </authorList>
    </citation>
    <scope>NUCLEOTIDE SEQUENCE</scope>
</reference>
<dbReference type="Proteomes" id="UP001152888">
    <property type="component" value="Unassembled WGS sequence"/>
</dbReference>